<dbReference type="InterPro" id="IPR024534">
    <property type="entry name" value="JetD_C"/>
</dbReference>
<dbReference type="RefSeq" id="WP_189983195.1">
    <property type="nucleotide sequence ID" value="NZ_BMUL01000025.1"/>
</dbReference>
<dbReference type="InterPro" id="IPR024537">
    <property type="entry name" value="DUF3322"/>
</dbReference>
<organism evidence="3 4">
    <name type="scientific">Streptomyces termitum</name>
    <dbReference type="NCBI Taxonomy" id="67368"/>
    <lineage>
        <taxon>Bacteria</taxon>
        <taxon>Bacillati</taxon>
        <taxon>Actinomycetota</taxon>
        <taxon>Actinomycetes</taxon>
        <taxon>Kitasatosporales</taxon>
        <taxon>Streptomycetaceae</taxon>
        <taxon>Streptomyces</taxon>
    </lineage>
</organism>
<proteinExistence type="predicted"/>
<dbReference type="AlphaFoldDB" id="A0A918WBN1"/>
<dbReference type="Pfam" id="PF11795">
    <property type="entry name" value="DUF3322"/>
    <property type="match status" value="1"/>
</dbReference>
<keyword evidence="4" id="KW-1185">Reference proteome</keyword>
<evidence type="ECO:0000313" key="4">
    <source>
        <dbReference type="Proteomes" id="UP000644020"/>
    </source>
</evidence>
<sequence length="392" mass="44119">MKPAKWSRPEDIVEALRRKWADGRLLAAAAGGHPFEPIAVTLKGPVAADALHHFEEAYVWAQSWDPSLHPHLRVQTKTIGGRNGLPSQTVPAQAWIESRHALWALLGVTAEVDHFHALHAHTALRAPDLALWMADHPMKVLRHSAVWHQLVRVVCWIGSHSAEQIYLRELDVPGVDTKFVETHKAILAELLDHTLPEDRIDSGIPKSNLAARYGFRVKPTYVRLRYLGTSPLPFSELAVRADELADWSPGVRTVFVLENEITYLSLPPVPDAIAILGSGYAAALLRHLPWLDDVDLYYWGDIDTHGFAILDQVRERFPHTTSLLMDRATLFAHEPHWGQEMTQANGNLTHLTPEEAQLAQDLRTGVYRPNLRLEQERIAIGAVREALTRHRN</sequence>
<evidence type="ECO:0000259" key="2">
    <source>
        <dbReference type="Pfam" id="PF11795"/>
    </source>
</evidence>
<feature type="domain" description="Wadjet protein JetD C-terminal" evidence="1">
    <location>
        <begin position="214"/>
        <end position="387"/>
    </location>
</feature>
<reference evidence="3" key="1">
    <citation type="journal article" date="2014" name="Int. J. Syst. Evol. Microbiol.">
        <title>Complete genome sequence of Corynebacterium casei LMG S-19264T (=DSM 44701T), isolated from a smear-ripened cheese.</title>
        <authorList>
            <consortium name="US DOE Joint Genome Institute (JGI-PGF)"/>
            <person name="Walter F."/>
            <person name="Albersmeier A."/>
            <person name="Kalinowski J."/>
            <person name="Ruckert C."/>
        </authorList>
    </citation>
    <scope>NUCLEOTIDE SEQUENCE</scope>
    <source>
        <strain evidence="3">JCM 4518</strain>
    </source>
</reference>
<dbReference type="Proteomes" id="UP000644020">
    <property type="component" value="Unassembled WGS sequence"/>
</dbReference>
<evidence type="ECO:0000313" key="3">
    <source>
        <dbReference type="EMBL" id="GHB09205.1"/>
    </source>
</evidence>
<reference evidence="3" key="2">
    <citation type="submission" date="2020-09" db="EMBL/GenBank/DDBJ databases">
        <authorList>
            <person name="Sun Q."/>
            <person name="Ohkuma M."/>
        </authorList>
    </citation>
    <scope>NUCLEOTIDE SEQUENCE</scope>
    <source>
        <strain evidence="3">JCM 4518</strain>
    </source>
</reference>
<evidence type="ECO:0000259" key="1">
    <source>
        <dbReference type="Pfam" id="PF09983"/>
    </source>
</evidence>
<gene>
    <name evidence="3" type="ORF">GCM10010305_60220</name>
</gene>
<evidence type="ECO:0008006" key="5">
    <source>
        <dbReference type="Google" id="ProtNLM"/>
    </source>
</evidence>
<dbReference type="Pfam" id="PF09983">
    <property type="entry name" value="JetD_C"/>
    <property type="match status" value="1"/>
</dbReference>
<protein>
    <recommendedName>
        <fullName evidence="5">DUF3322 and DUF2220 domain-containing protein</fullName>
    </recommendedName>
</protein>
<dbReference type="PIRSF" id="PIRSF028408">
    <property type="entry name" value="UCP028408"/>
    <property type="match status" value="1"/>
</dbReference>
<dbReference type="EMBL" id="BMUL01000025">
    <property type="protein sequence ID" value="GHB09205.1"/>
    <property type="molecule type" value="Genomic_DNA"/>
</dbReference>
<comment type="caution">
    <text evidence="3">The sequence shown here is derived from an EMBL/GenBank/DDBJ whole genome shotgun (WGS) entry which is preliminary data.</text>
</comment>
<dbReference type="InterPro" id="IPR014544">
    <property type="entry name" value="UCP028408"/>
</dbReference>
<feature type="domain" description="DUF3322" evidence="2">
    <location>
        <begin position="9"/>
        <end position="192"/>
    </location>
</feature>
<name>A0A918WBN1_9ACTN</name>
<accession>A0A918WBN1</accession>